<feature type="chain" id="PRO_5022918611" description="PXPV repeat-containing protein" evidence="2">
    <location>
        <begin position="29"/>
        <end position="95"/>
    </location>
</feature>
<dbReference type="EMBL" id="SRSD01000003">
    <property type="protein sequence ID" value="KAA0893496.1"/>
    <property type="molecule type" value="Genomic_DNA"/>
</dbReference>
<keyword evidence="4" id="KW-1185">Reference proteome</keyword>
<evidence type="ECO:0000256" key="2">
    <source>
        <dbReference type="SAM" id="SignalP"/>
    </source>
</evidence>
<feature type="compositionally biased region" description="Basic and acidic residues" evidence="1">
    <location>
        <begin position="67"/>
        <end position="76"/>
    </location>
</feature>
<protein>
    <recommendedName>
        <fullName evidence="5">PXPV repeat-containing protein</fullName>
    </recommendedName>
</protein>
<evidence type="ECO:0000313" key="4">
    <source>
        <dbReference type="Proteomes" id="UP000324298"/>
    </source>
</evidence>
<feature type="region of interest" description="Disordered" evidence="1">
    <location>
        <begin position="67"/>
        <end position="95"/>
    </location>
</feature>
<evidence type="ECO:0008006" key="5">
    <source>
        <dbReference type="Google" id="ProtNLM"/>
    </source>
</evidence>
<evidence type="ECO:0000313" key="3">
    <source>
        <dbReference type="EMBL" id="KAA0893496.1"/>
    </source>
</evidence>
<dbReference type="RefSeq" id="WP_149306811.1">
    <property type="nucleotide sequence ID" value="NZ_SRSD01000003.1"/>
</dbReference>
<sequence length="95" mass="10535">MNRYRMKAMIGTVVAAMGIAGMAGAAGAADVAVGVDVNTPNVRVQVGTPPPPPFAPRTIVVERERAITHEREERHDRGKHKGHYKKYRKDKHHRD</sequence>
<proteinExistence type="predicted"/>
<feature type="signal peptide" evidence="2">
    <location>
        <begin position="1"/>
        <end position="28"/>
    </location>
</feature>
<evidence type="ECO:0000256" key="1">
    <source>
        <dbReference type="SAM" id="MobiDB-lite"/>
    </source>
</evidence>
<dbReference type="AlphaFoldDB" id="A0A5A9XKA0"/>
<comment type="caution">
    <text evidence="3">The sequence shown here is derived from an EMBL/GenBank/DDBJ whole genome shotgun (WGS) entry which is preliminary data.</text>
</comment>
<feature type="compositionally biased region" description="Basic residues" evidence="1">
    <location>
        <begin position="77"/>
        <end position="95"/>
    </location>
</feature>
<dbReference type="Proteomes" id="UP000324298">
    <property type="component" value="Unassembled WGS sequence"/>
</dbReference>
<keyword evidence="2" id="KW-0732">Signal</keyword>
<reference evidence="3 4" key="1">
    <citation type="submission" date="2019-04" db="EMBL/GenBank/DDBJ databases">
        <title>Geobacter ruber sp. nov., ferric-reducing bacteria isolated from paddy soil.</title>
        <authorList>
            <person name="Xu Z."/>
            <person name="Masuda Y."/>
            <person name="Itoh H."/>
            <person name="Senoo K."/>
        </authorList>
    </citation>
    <scope>NUCLEOTIDE SEQUENCE [LARGE SCALE GENOMIC DNA]</scope>
    <source>
        <strain evidence="3 4">Red88</strain>
    </source>
</reference>
<accession>A0A5A9XKA0</accession>
<gene>
    <name evidence="3" type="ORF">ET418_06735</name>
</gene>
<organism evidence="3 4">
    <name type="scientific">Oryzomonas rubra</name>
    <dbReference type="NCBI Taxonomy" id="2509454"/>
    <lineage>
        <taxon>Bacteria</taxon>
        <taxon>Pseudomonadati</taxon>
        <taxon>Thermodesulfobacteriota</taxon>
        <taxon>Desulfuromonadia</taxon>
        <taxon>Geobacterales</taxon>
        <taxon>Geobacteraceae</taxon>
        <taxon>Oryzomonas</taxon>
    </lineage>
</organism>
<name>A0A5A9XKA0_9BACT</name>